<sequence>MSVTYILYLSIISGFFPVISALYNYRNLDKTLKIVAGFLLISVLFDSGFEIASHYHVTNNFPAIHLFIVLTLVFFAAIYYTAFFSPLLKKATLILSILAFMLLIFNLIFNEGIWEYPSMSNTVLSVLLIFFSLVYFYQILTRQEFIHIEKQGLFWINAGVLFYYSVNIFLFMLFRRIINSHQEDYYIIHNVTNIIANVLFTVGILCKPQLQKTT</sequence>
<feature type="transmembrane region" description="Helical" evidence="1">
    <location>
        <begin position="121"/>
        <end position="140"/>
    </location>
</feature>
<feature type="transmembrane region" description="Helical" evidence="1">
    <location>
        <begin position="152"/>
        <end position="174"/>
    </location>
</feature>
<evidence type="ECO:0000256" key="1">
    <source>
        <dbReference type="SAM" id="Phobius"/>
    </source>
</evidence>
<dbReference type="AlphaFoldDB" id="A0A223P341"/>
<evidence type="ECO:0000313" key="3">
    <source>
        <dbReference type="Proteomes" id="UP000215002"/>
    </source>
</evidence>
<feature type="transmembrane region" description="Helical" evidence="1">
    <location>
        <begin position="91"/>
        <end position="109"/>
    </location>
</feature>
<keyword evidence="1" id="KW-0472">Membrane</keyword>
<keyword evidence="3" id="KW-1185">Reference proteome</keyword>
<accession>A0A223P341</accession>
<dbReference type="RefSeq" id="WP_094572533.1">
    <property type="nucleotide sequence ID" value="NZ_CP022743.1"/>
</dbReference>
<name>A0A223P341_9SPHI</name>
<dbReference type="EMBL" id="CP022743">
    <property type="protein sequence ID" value="ASU36525.1"/>
    <property type="molecule type" value="Genomic_DNA"/>
</dbReference>
<protein>
    <submittedName>
        <fullName evidence="2">Uncharacterized protein</fullName>
    </submittedName>
</protein>
<dbReference type="OrthoDB" id="651989at2"/>
<feature type="transmembrane region" description="Helical" evidence="1">
    <location>
        <begin position="37"/>
        <end position="57"/>
    </location>
</feature>
<feature type="transmembrane region" description="Helical" evidence="1">
    <location>
        <begin position="6"/>
        <end position="25"/>
    </location>
</feature>
<dbReference type="Proteomes" id="UP000215002">
    <property type="component" value="Chromosome"/>
</dbReference>
<keyword evidence="1" id="KW-0812">Transmembrane</keyword>
<dbReference type="KEGG" id="muc:MuYL_4642"/>
<feature type="transmembrane region" description="Helical" evidence="1">
    <location>
        <begin position="63"/>
        <end position="84"/>
    </location>
</feature>
<reference evidence="2 3" key="1">
    <citation type="submission" date="2017-08" db="EMBL/GenBank/DDBJ databases">
        <title>Complete genome sequence of Mucilaginibacter sp. strain BJC16-A31.</title>
        <authorList>
            <consortium name="Henan University of Science and Technology"/>
            <person name="You X."/>
        </authorList>
    </citation>
    <scope>NUCLEOTIDE SEQUENCE [LARGE SCALE GENOMIC DNA]</scope>
    <source>
        <strain evidence="2 3">BJC16-A31</strain>
    </source>
</reference>
<evidence type="ECO:0000313" key="2">
    <source>
        <dbReference type="EMBL" id="ASU36525.1"/>
    </source>
</evidence>
<proteinExistence type="predicted"/>
<feature type="transmembrane region" description="Helical" evidence="1">
    <location>
        <begin position="186"/>
        <end position="206"/>
    </location>
</feature>
<gene>
    <name evidence="2" type="ORF">MuYL_4642</name>
</gene>
<organism evidence="2 3">
    <name type="scientific">Mucilaginibacter xinganensis</name>
    <dbReference type="NCBI Taxonomy" id="1234841"/>
    <lineage>
        <taxon>Bacteria</taxon>
        <taxon>Pseudomonadati</taxon>
        <taxon>Bacteroidota</taxon>
        <taxon>Sphingobacteriia</taxon>
        <taxon>Sphingobacteriales</taxon>
        <taxon>Sphingobacteriaceae</taxon>
        <taxon>Mucilaginibacter</taxon>
    </lineage>
</organism>
<keyword evidence="1" id="KW-1133">Transmembrane helix</keyword>